<comment type="similarity">
    <text evidence="3 14">Belongs to the peptidase M16 family.</text>
</comment>
<reference evidence="21" key="3">
    <citation type="submission" date="2021-06" db="EMBL/GenBank/DDBJ databases">
        <title>Genomic Description and Analysis of Intracellular Bacteria, Candidatus Berkiella cookevillensis and Candidatus Berkiella aquae.</title>
        <authorList>
            <person name="Kidane D.T."/>
            <person name="Mehari Y.T."/>
            <person name="Rice F.C."/>
            <person name="Arivett B.A."/>
            <person name="Farone A.L."/>
            <person name="Berk S.G."/>
            <person name="Farone M.B."/>
        </authorList>
    </citation>
    <scope>NUCLEOTIDE SEQUENCE</scope>
    <source>
        <strain evidence="21">CC99</strain>
    </source>
</reference>
<organism evidence="20">
    <name type="scientific">Candidatus Berkiella cookevillensis</name>
    <dbReference type="NCBI Taxonomy" id="437022"/>
    <lineage>
        <taxon>Bacteria</taxon>
        <taxon>Pseudomonadati</taxon>
        <taxon>Pseudomonadota</taxon>
        <taxon>Gammaproteobacteria</taxon>
        <taxon>Candidatus Berkiellales</taxon>
        <taxon>Candidatus Berkiellaceae</taxon>
        <taxon>Candidatus Berkiella</taxon>
    </lineage>
</organism>
<dbReference type="EMBL" id="LKHV01000004">
    <property type="protein sequence ID" value="KRG19005.1"/>
    <property type="molecule type" value="Genomic_DNA"/>
</dbReference>
<feature type="domain" description="Peptidase M16 N-terminal" evidence="16">
    <location>
        <begin position="54"/>
        <end position="189"/>
    </location>
</feature>
<keyword evidence="15" id="KW-1133">Transmembrane helix</keyword>
<keyword evidence="7" id="KW-0479">Metal-binding</keyword>
<dbReference type="OrthoDB" id="9811314at2"/>
<evidence type="ECO:0000256" key="7">
    <source>
        <dbReference type="ARBA" id="ARBA00022723"/>
    </source>
</evidence>
<comment type="function">
    <text evidence="2">Endopeptidase that degrades small peptides of less than 7 kDa, such as glucagon and insulin.</text>
</comment>
<evidence type="ECO:0000313" key="20">
    <source>
        <dbReference type="EMBL" id="KRG19005.1"/>
    </source>
</evidence>
<evidence type="ECO:0000256" key="10">
    <source>
        <dbReference type="ARBA" id="ARBA00023049"/>
    </source>
</evidence>
<keyword evidence="15" id="KW-0472">Membrane</keyword>
<dbReference type="SUPFAM" id="SSF63411">
    <property type="entry name" value="LuxS/MPP-like metallohydrolase"/>
    <property type="match status" value="4"/>
</dbReference>
<evidence type="ECO:0000256" key="4">
    <source>
        <dbReference type="ARBA" id="ARBA00012449"/>
    </source>
</evidence>
<dbReference type="PANTHER" id="PTHR43690:SF18">
    <property type="entry name" value="INSULIN-DEGRADING ENZYME-RELATED"/>
    <property type="match status" value="1"/>
</dbReference>
<evidence type="ECO:0000256" key="11">
    <source>
        <dbReference type="ARBA" id="ARBA00029597"/>
    </source>
</evidence>
<evidence type="ECO:0000256" key="14">
    <source>
        <dbReference type="RuleBase" id="RU004447"/>
    </source>
</evidence>
<dbReference type="GO" id="GO:0006508">
    <property type="term" value="P:proteolysis"/>
    <property type="evidence" value="ECO:0007669"/>
    <property type="project" value="UniProtKB-KW"/>
</dbReference>
<evidence type="ECO:0000256" key="9">
    <source>
        <dbReference type="ARBA" id="ARBA00022833"/>
    </source>
</evidence>
<keyword evidence="9" id="KW-0862">Zinc</keyword>
<keyword evidence="10" id="KW-0482">Metalloprotease</keyword>
<evidence type="ECO:0000256" key="15">
    <source>
        <dbReference type="SAM" id="Phobius"/>
    </source>
</evidence>
<dbReference type="InterPro" id="IPR050626">
    <property type="entry name" value="Peptidase_M16"/>
</dbReference>
<evidence type="ECO:0000256" key="2">
    <source>
        <dbReference type="ARBA" id="ARBA00002184"/>
    </source>
</evidence>
<dbReference type="GO" id="GO:0004222">
    <property type="term" value="F:metalloendopeptidase activity"/>
    <property type="evidence" value="ECO:0007669"/>
    <property type="project" value="UniProtKB-EC"/>
</dbReference>
<dbReference type="AlphaFoldDB" id="A0A0Q9YES2"/>
<proteinExistence type="inferred from homology"/>
<evidence type="ECO:0000256" key="13">
    <source>
        <dbReference type="ARBA" id="ARBA00033450"/>
    </source>
</evidence>
<dbReference type="GO" id="GO:0046872">
    <property type="term" value="F:metal ion binding"/>
    <property type="evidence" value="ECO:0007669"/>
    <property type="project" value="UniProtKB-KW"/>
</dbReference>
<evidence type="ECO:0000256" key="1">
    <source>
        <dbReference type="ARBA" id="ARBA00001947"/>
    </source>
</evidence>
<dbReference type="EC" id="3.4.24.55" evidence="4"/>
<reference evidence="20" key="1">
    <citation type="submission" date="2015-09" db="EMBL/GenBank/DDBJ databases">
        <title>Draft Genome Sequences of Two Novel Amoeba-resistant Intranuclear Bacteria, Candidatus Berkiella cookevillensis and Candidatus Berkiella aquae.</title>
        <authorList>
            <person name="Mehari Y.T."/>
            <person name="Arivett B.A."/>
            <person name="Farone A.L."/>
            <person name="Gunderson J.H."/>
            <person name="Farone M.B."/>
        </authorList>
    </citation>
    <scope>NUCLEOTIDE SEQUENCE [LARGE SCALE GENOMIC DNA]</scope>
    <source>
        <strain evidence="20">CC99</strain>
    </source>
</reference>
<dbReference type="EMBL" id="LKHV02000001">
    <property type="protein sequence ID" value="MCS5709356.1"/>
    <property type="molecule type" value="Genomic_DNA"/>
</dbReference>
<evidence type="ECO:0000313" key="21">
    <source>
        <dbReference type="EMBL" id="MCS5709356.1"/>
    </source>
</evidence>
<evidence type="ECO:0000256" key="6">
    <source>
        <dbReference type="ARBA" id="ARBA00022670"/>
    </source>
</evidence>
<evidence type="ECO:0000259" key="16">
    <source>
        <dbReference type="Pfam" id="PF00675"/>
    </source>
</evidence>
<name>A0A0Q9YES2_9GAMM</name>
<dbReference type="PANTHER" id="PTHR43690">
    <property type="entry name" value="NARDILYSIN"/>
    <property type="match status" value="1"/>
</dbReference>
<evidence type="ECO:0000259" key="18">
    <source>
        <dbReference type="Pfam" id="PF16187"/>
    </source>
</evidence>
<accession>A0A0Q9YES2</accession>
<feature type="domain" description="Peptidase M16 middle/third" evidence="18">
    <location>
        <begin position="395"/>
        <end position="673"/>
    </location>
</feature>
<dbReference type="Pfam" id="PF00675">
    <property type="entry name" value="Peptidase_M16"/>
    <property type="match status" value="1"/>
</dbReference>
<reference evidence="21" key="2">
    <citation type="journal article" date="2016" name="Genome Announc.">
        <title>Draft Genome Sequences of Two Novel Amoeba-Resistant Intranuclear Bacteria, 'Candidatus Berkiella cookevillensis' and 'Candidatus Berkiella aquae'.</title>
        <authorList>
            <person name="Mehari Y.T."/>
            <person name="Arivett B.A."/>
            <person name="Farone A.L."/>
            <person name="Gunderson J.H."/>
            <person name="Farone M.B."/>
        </authorList>
    </citation>
    <scope>NUCLEOTIDE SEQUENCE</scope>
    <source>
        <strain evidence="21">CC99</strain>
    </source>
</reference>
<feature type="domain" description="Peptidase M16 C-terminal" evidence="17">
    <location>
        <begin position="213"/>
        <end position="389"/>
    </location>
</feature>
<dbReference type="InterPro" id="IPR032632">
    <property type="entry name" value="Peptidase_M16_M"/>
</dbReference>
<dbReference type="RefSeq" id="WP_083477314.1">
    <property type="nucleotide sequence ID" value="NZ_LKHV02000001.1"/>
</dbReference>
<comment type="caution">
    <text evidence="20">The sequence shown here is derived from an EMBL/GenBank/DDBJ whole genome shotgun (WGS) entry which is preliminary data.</text>
</comment>
<dbReference type="FunFam" id="3.30.830.10:FF:000012">
    <property type="entry name" value="Protease 3"/>
    <property type="match status" value="1"/>
</dbReference>
<evidence type="ECO:0000259" key="17">
    <source>
        <dbReference type="Pfam" id="PF05193"/>
    </source>
</evidence>
<evidence type="ECO:0000256" key="8">
    <source>
        <dbReference type="ARBA" id="ARBA00022801"/>
    </source>
</evidence>
<feature type="transmembrane region" description="Helical" evidence="15">
    <location>
        <begin position="9"/>
        <end position="29"/>
    </location>
</feature>
<evidence type="ECO:0000256" key="5">
    <source>
        <dbReference type="ARBA" id="ARBA00017565"/>
    </source>
</evidence>
<dbReference type="InterPro" id="IPR054734">
    <property type="entry name" value="PqqF-like_C_4"/>
</dbReference>
<keyword evidence="8 20" id="KW-0378">Hydrolase</keyword>
<dbReference type="GO" id="GO:0005737">
    <property type="term" value="C:cytoplasm"/>
    <property type="evidence" value="ECO:0007669"/>
    <property type="project" value="UniProtKB-ARBA"/>
</dbReference>
<evidence type="ECO:0000259" key="19">
    <source>
        <dbReference type="Pfam" id="PF22456"/>
    </source>
</evidence>
<dbReference type="InterPro" id="IPR001431">
    <property type="entry name" value="Pept_M16_Zn_BS"/>
</dbReference>
<dbReference type="Proteomes" id="UP000051494">
    <property type="component" value="Unassembled WGS sequence"/>
</dbReference>
<dbReference type="InterPro" id="IPR011249">
    <property type="entry name" value="Metalloenz_LuxS/M16"/>
</dbReference>
<dbReference type="Pfam" id="PF16187">
    <property type="entry name" value="Peptidase_M16_M"/>
    <property type="match status" value="1"/>
</dbReference>
<feature type="domain" description="Coenzyme PQQ synthesis protein F-like C-terminal lobe" evidence="19">
    <location>
        <begin position="778"/>
        <end position="876"/>
    </location>
</feature>
<dbReference type="Pfam" id="PF22456">
    <property type="entry name" value="PqqF-like_C_4"/>
    <property type="match status" value="1"/>
</dbReference>
<evidence type="ECO:0000256" key="12">
    <source>
        <dbReference type="ARBA" id="ARBA00031184"/>
    </source>
</evidence>
<keyword evidence="15" id="KW-0812">Transmembrane</keyword>
<sequence length="951" mass="109271">MSEHLKLKYLLHFIVNSMIGMVISFMAYAHQIEKSPNDIRIYQYLELENGLKAIVVQDPQAIKSACSLEINVGSFDEPQEMPGLAHFLEHMMFLGTEKFPNTDEFQTILDHHGGIFNAYTGGDRTHYYFNVQTGAFKEVLVRFSEFFKTPLFNQELMDRERKNVDSEFQMYLNQDNWRMSDVNKETSNPAHPFSRFSVGNLQTLSKDKAALHKSLLKFFNEYYSADRMTLVLVGPDPIATQADFVKTYFSQIKKVKTPPPVRKAMFEKEQLGVDITMQAKGSSRQMVLLFAMPSFEKYYQEKPLHLLSQILGYEGEGSLYDVLKKQGWITALVSSTDENPESQDLLQLQYYLTPEGIKHIDEITDYSFQMIQEIKRTGFPESFFNDIKAIHALEFNYLERQPETELASDLAHRLQEYSPETVITSNFLMKNVSYEQAQKPLKEALNYLSPANVRRFVISPELKGDRETKWFMTSFSLKPLSQKFPTTHSLQGALALPASNPYIPENLKIQTQDRVASGDKPSLDTSVKGVKIWHLNDKRFRYPKANIFVNLVNPISLDTPKHQMVSNLFSQLVMEKLKLKLYSAIMLGEDIKLYSHPRGMTIQLSGYSDKQNLLLETLISSLLAYEVDTVDFELLKERQIRDLKNFDQLPPFRQAVQGISPLFVAPNWHVEELQAGLEQITAQDIVDFKRNFLANVQLEMLVNGNYSKKEAEVLAQAVAGRMVLNTEDKLIPPPLVYQLPYDKLRFKTLNTTDKNHALALYVQNNDASIDAMAKAFVLSKLLMTPMYQALRVEKQIGYALGVSLSLQQRVAGLVFYVQSPNYTPDKIYEELQTFWQGYGSTITQLRAEELKFVQTSLFNELMDPPKTLNEQSIRFWPTIEIGRNDFDLRQKIAQSIEKLTVADVQAYYQSLILDNKAGKVAVVSKMTQIPTEWQALDDWQILKEKVKTFSF</sequence>
<gene>
    <name evidence="20" type="primary">ptrA_1</name>
    <name evidence="20" type="ORF">CC99x_00995</name>
    <name evidence="21" type="ORF">CC99x_010615</name>
</gene>
<dbReference type="Pfam" id="PF05193">
    <property type="entry name" value="Peptidase_M16_C"/>
    <property type="match status" value="1"/>
</dbReference>
<keyword evidence="6 20" id="KW-0645">Protease</keyword>
<protein>
    <recommendedName>
        <fullName evidence="5">Protease 3</fullName>
        <ecNumber evidence="4">3.4.24.55</ecNumber>
    </recommendedName>
    <alternativeName>
        <fullName evidence="13">Pitrilysin</fullName>
    </alternativeName>
    <alternativeName>
        <fullName evidence="12">Protease III</fullName>
    </alternativeName>
    <alternativeName>
        <fullName evidence="11">Protease pi</fullName>
    </alternativeName>
</protein>
<dbReference type="InterPro" id="IPR007863">
    <property type="entry name" value="Peptidase_M16_C"/>
</dbReference>
<evidence type="ECO:0000313" key="22">
    <source>
        <dbReference type="Proteomes" id="UP000051494"/>
    </source>
</evidence>
<keyword evidence="22" id="KW-1185">Reference proteome</keyword>
<evidence type="ECO:0000256" key="3">
    <source>
        <dbReference type="ARBA" id="ARBA00007261"/>
    </source>
</evidence>
<comment type="cofactor">
    <cofactor evidence="1">
        <name>Zn(2+)</name>
        <dbReference type="ChEBI" id="CHEBI:29105"/>
    </cofactor>
</comment>
<dbReference type="PROSITE" id="PS00143">
    <property type="entry name" value="INSULINASE"/>
    <property type="match status" value="1"/>
</dbReference>
<dbReference type="STRING" id="437022.CC99x_00995"/>
<dbReference type="InterPro" id="IPR011765">
    <property type="entry name" value="Pept_M16_N"/>
</dbReference>
<dbReference type="Gene3D" id="3.30.830.10">
    <property type="entry name" value="Metalloenzyme, LuxS/M16 peptidase-like"/>
    <property type="match status" value="4"/>
</dbReference>